<dbReference type="InterPro" id="IPR016039">
    <property type="entry name" value="Thiolase-like"/>
</dbReference>
<dbReference type="Pfam" id="PF00109">
    <property type="entry name" value="ketoacyl-synt"/>
    <property type="match status" value="2"/>
</dbReference>
<name>A0ABN0YNC3_9ACTN</name>
<accession>A0ABN0YNC3</accession>
<comment type="similarity">
    <text evidence="1 3">Belongs to the thiolase-like superfamily. Beta-ketoacyl-ACP synthases family.</text>
</comment>
<dbReference type="Pfam" id="PF02801">
    <property type="entry name" value="Ketoacyl-synt_C"/>
    <property type="match status" value="2"/>
</dbReference>
<evidence type="ECO:0000313" key="5">
    <source>
        <dbReference type="EMBL" id="GAA0402323.1"/>
    </source>
</evidence>
<evidence type="ECO:0000256" key="2">
    <source>
        <dbReference type="ARBA" id="ARBA00022679"/>
    </source>
</evidence>
<evidence type="ECO:0000256" key="1">
    <source>
        <dbReference type="ARBA" id="ARBA00008467"/>
    </source>
</evidence>
<dbReference type="CDD" id="cd00834">
    <property type="entry name" value="KAS_I_II"/>
    <property type="match status" value="1"/>
</dbReference>
<dbReference type="InterPro" id="IPR020841">
    <property type="entry name" value="PKS_Beta-ketoAc_synthase_dom"/>
</dbReference>
<keyword evidence="6" id="KW-1185">Reference proteome</keyword>
<reference evidence="5 6" key="1">
    <citation type="journal article" date="2019" name="Int. J. Syst. Evol. Microbiol.">
        <title>The Global Catalogue of Microorganisms (GCM) 10K type strain sequencing project: providing services to taxonomists for standard genome sequencing and annotation.</title>
        <authorList>
            <consortium name="The Broad Institute Genomics Platform"/>
            <consortium name="The Broad Institute Genome Sequencing Center for Infectious Disease"/>
            <person name="Wu L."/>
            <person name="Ma J."/>
        </authorList>
    </citation>
    <scope>NUCLEOTIDE SEQUENCE [LARGE SCALE GENOMIC DNA]</scope>
    <source>
        <strain evidence="5 6">JCM 4788</strain>
    </source>
</reference>
<gene>
    <name evidence="5" type="ORF">GCM10010357_24250</name>
</gene>
<dbReference type="Gene3D" id="3.40.47.10">
    <property type="match status" value="3"/>
</dbReference>
<proteinExistence type="inferred from homology"/>
<feature type="domain" description="Ketosynthase family 3 (KS3)" evidence="4">
    <location>
        <begin position="15"/>
        <end position="405"/>
    </location>
</feature>
<evidence type="ECO:0000313" key="6">
    <source>
        <dbReference type="Proteomes" id="UP001500879"/>
    </source>
</evidence>
<dbReference type="PANTHER" id="PTHR11712">
    <property type="entry name" value="POLYKETIDE SYNTHASE-RELATED"/>
    <property type="match status" value="1"/>
</dbReference>
<dbReference type="InterPro" id="IPR000794">
    <property type="entry name" value="Beta-ketoacyl_synthase"/>
</dbReference>
<sequence length="817" mass="82329">MRANLHAPGGRCGARPTAVITGVGMVSALGSGVEESWGNLVAGRGGIVEADRIDLTGLSTGFAGQAPGLPAPEGGDRPDRAVELALAAAGEAVRRGRLAGAGYRPGRLGLVVSTSLGGTPTGETFHRAWLTDGLAAADPRPLSAYTLHACADAVATAHGLHGPRSVVSNACAAGGVAIGYALELLWGGDADAVLCGGVDPLSLVSFNGFNCLGALDEHPCAPYTRSQGLTLGEGSGFLLLEREDRARERGAELVAAALGYGLTADAHHPTAPDPGGAGAVRAMAVALAEAGHEPAEVDYVNGHGTGTPTNDVVEPKAIRGLFGTPPPVSSTKSLIGHTLGAAGAIEAVCCALAVQRGMLPPTLTDGPSPGDLDIVPDRGRPGPAALTLSNSFGFGGNNASVAIGAPARPRTVPARDEPARRVVVAGAAGLAGNAVDDAGLAAAFDTASPLYGGEPVTLDGFGPYPLGQPDLKAITRGINPAVLRRMDPLGRLAAAAVKQLHDRCGRPGRAEAERTALLFATGTGPISTVERFHRDVVLHGPSAADTRLFPNTVMNAAAGHVAVLHRFRGATATVSSGGTSMTGALHYAYRLVRRGAAERVLVLGADEAPDVLLAGYLKRRGYLGREGVRPFHGGGTVLSAGAVAVLVTSEAEAERSGLRPLAEITGFGLTGDSSGIAGIDRSGAAWADAFRTALDAAGIGPDEVDLVSAAAMGHVVADRAELSALRRAGLASRPVVASKSVVGDAGGTAPGLALLAALRAMDTGRLPGTWGVDTAPRTLPGLVPAAGREYGTVRHALVSGFAFGGSYQAMTVSRWPA</sequence>
<dbReference type="EMBL" id="BAAABX010000023">
    <property type="protein sequence ID" value="GAA0402323.1"/>
    <property type="molecule type" value="Genomic_DNA"/>
</dbReference>
<evidence type="ECO:0000256" key="3">
    <source>
        <dbReference type="RuleBase" id="RU003694"/>
    </source>
</evidence>
<keyword evidence="2 3" id="KW-0808">Transferase</keyword>
<dbReference type="PROSITE" id="PS52004">
    <property type="entry name" value="KS3_2"/>
    <property type="match status" value="2"/>
</dbReference>
<feature type="domain" description="Ketosynthase family 3 (KS3)" evidence="4">
    <location>
        <begin position="397"/>
        <end position="814"/>
    </location>
</feature>
<dbReference type="SUPFAM" id="SSF53901">
    <property type="entry name" value="Thiolase-like"/>
    <property type="match status" value="3"/>
</dbReference>
<dbReference type="RefSeq" id="WP_344023039.1">
    <property type="nucleotide sequence ID" value="NZ_BAAABX010000023.1"/>
</dbReference>
<protein>
    <recommendedName>
        <fullName evidence="4">Ketosynthase family 3 (KS3) domain-containing protein</fullName>
    </recommendedName>
</protein>
<dbReference type="Proteomes" id="UP001500879">
    <property type="component" value="Unassembled WGS sequence"/>
</dbReference>
<dbReference type="InterPro" id="IPR014031">
    <property type="entry name" value="Ketoacyl_synth_C"/>
</dbReference>
<dbReference type="InterPro" id="IPR014030">
    <property type="entry name" value="Ketoacyl_synth_N"/>
</dbReference>
<comment type="caution">
    <text evidence="5">The sequence shown here is derived from an EMBL/GenBank/DDBJ whole genome shotgun (WGS) entry which is preliminary data.</text>
</comment>
<organism evidence="5 6">
    <name type="scientific">Streptomyces luteireticuli</name>
    <dbReference type="NCBI Taxonomy" id="173858"/>
    <lineage>
        <taxon>Bacteria</taxon>
        <taxon>Bacillati</taxon>
        <taxon>Actinomycetota</taxon>
        <taxon>Actinomycetes</taxon>
        <taxon>Kitasatosporales</taxon>
        <taxon>Streptomycetaceae</taxon>
        <taxon>Streptomyces</taxon>
    </lineage>
</organism>
<dbReference type="SMART" id="SM00825">
    <property type="entry name" value="PKS_KS"/>
    <property type="match status" value="1"/>
</dbReference>
<evidence type="ECO:0000259" key="4">
    <source>
        <dbReference type="PROSITE" id="PS52004"/>
    </source>
</evidence>
<dbReference type="PANTHER" id="PTHR11712:SF336">
    <property type="entry name" value="3-OXOACYL-[ACYL-CARRIER-PROTEIN] SYNTHASE, MITOCHONDRIAL"/>
    <property type="match status" value="1"/>
</dbReference>